<dbReference type="EMBL" id="JADGJH010000897">
    <property type="protein sequence ID" value="KAJ3121236.1"/>
    <property type="molecule type" value="Genomic_DNA"/>
</dbReference>
<feature type="coiled-coil region" evidence="1">
    <location>
        <begin position="439"/>
        <end position="516"/>
    </location>
</feature>
<feature type="coiled-coil region" evidence="1">
    <location>
        <begin position="1"/>
        <end position="32"/>
    </location>
</feature>
<keyword evidence="1" id="KW-0175">Coiled coil</keyword>
<evidence type="ECO:0000313" key="3">
    <source>
        <dbReference type="Proteomes" id="UP001211907"/>
    </source>
</evidence>
<feature type="coiled-coil region" evidence="1">
    <location>
        <begin position="222"/>
        <end position="249"/>
    </location>
</feature>
<feature type="coiled-coil region" evidence="1">
    <location>
        <begin position="1608"/>
        <end position="1833"/>
    </location>
</feature>
<dbReference type="Proteomes" id="UP001211907">
    <property type="component" value="Unassembled WGS sequence"/>
</dbReference>
<feature type="coiled-coil region" evidence="1">
    <location>
        <begin position="1018"/>
        <end position="1045"/>
    </location>
</feature>
<dbReference type="SUPFAM" id="SSF58038">
    <property type="entry name" value="SNARE fusion complex"/>
    <property type="match status" value="1"/>
</dbReference>
<feature type="coiled-coil region" evidence="1">
    <location>
        <begin position="741"/>
        <end position="768"/>
    </location>
</feature>
<proteinExistence type="predicted"/>
<comment type="caution">
    <text evidence="2">The sequence shown here is derived from an EMBL/GenBank/DDBJ whole genome shotgun (WGS) entry which is preliminary data.</text>
</comment>
<feature type="coiled-coil region" evidence="1">
    <location>
        <begin position="1402"/>
        <end position="1443"/>
    </location>
</feature>
<sequence length="2256" mass="260538">MRSLEALISEQNAKLQDKNEEIQALANKENETVVIIRELHSKLDTNENMLMNRSKFCVELENNLLSVQTDFKTLQSLVEARDLKIRDFEDSIQQLSLQVKSGIEELQKKNNDATVLREEIVVKAEKIKSLELTVSSQNNILKDYELRLSNLNTEKIAISEDLLAKSQEVSILAADLKVTKNLFSDKDTTSKDFVLQLSTYQSSIKNFEASILEKDLKIRNVEKTLKSEKKRSADEIEQLHAKISTLKAEVTSNEGIIISLRDSVFEKETLDRRQHEDISKLESDLYSLQEKVAKLQNLLSKKEEESSQLSENLALLDLDTQSLQNTLVEKCQKLAQLEEMMGLFSDEKNSFIGQIEISETKIKSLNEEVLKMSSLQAENALHQSNLLEYKSKIQFLEVSLSEKTTVVEILEQNLVNINSKFEIFSQDSANKISSIEVKLKAAASKLEFKELECKELTKSFEQNFCTLEKEKLAHENQSQVYIKQLNFAIKELETRCKSKEEEFSKIEQKFNQIVEENRTMVEEMKIDNITATISLESKVLELESELGKSRSEFHSIQRAYKLLESSSRASLNELETCSSECSRLRDLNDKLKLEIQLMYIESDPFKKLKQENENLEKLYSLSKNENIEPQAQIDTKNGEFLGLQESSASVQYNLSKEDISNQKMLEKIQLLKLENVDLQHNFNSLDSEHRSLIESRENLWSNLNAKMHELKQLRGEKTLADNSNAKLAADLKIALDKQSSIPQLKADKLAAEESLIQLENNHQELKKLFDSTISNFQREKVLLSETIAIHLIAIDDLRVEVSSLTEQLSLRKLESEESINIIKGENDWIREELSRSNKQIYDLEASFELVSVNLEKTTAELQIVVDQKDMAEGSVSKLHGEIKLLKLENEFIKKERDRFYTDLNCLSEICKNNDTMATEYAKFVSLLDAKNSEILSIQSLLNENSFEVNRLQNLLEITAASNETNLLRLTNDLNEAQSKNRTISLLQINFEQMQVKTKVLEEKLESVEHLKSKTEVHVSELQSELLSLRENNEILSKKMNNQSLELLVESDKTVVPAQEQKNSIDKAPVSYFAFEKNCAVEIETEASSNLLLVEQQKTEALATELSSLRESKNSLILKLESKILQLIEVENGLKLKIETMAAEKQLKESFEKKFPEYNEVTPKLPIPISSSINESDLIDLNFSIQCFETDKVPTIFVKNNDLNSAITRLISASTRKIEEEWNELKTLRAELSNLLKIKENLGNFRIITEIKKSFQKIERLNTQFELSKKDNFNLKSMLKERELSVLTECEKSRQLKINIDFLESSLEKINSEWNIKYHNLEVKASELETEYKKSQLENSHLITPANSFEIVTNHSDFRRSICVQTVGLIDLAPVFLQMNQISQTDFVEYLKDETTPVENNVILDLISEVSQAKCQIEALEQENSEIQKENARLDNIIQTQNKEAMKIIGDLNIERSFKAFALSKSQGLRNKILEMQQVKDSEIERRYGIDTISSLFELFRKFITAQYSLMQLMEGKLASVITENNELKAVNIQHDMLLTESDKLRAACDNWSQSYNELRLSANDDIQSKVAEISNLKNFIESMRNNQTHLLEAMDLVKESDDFHRIKCNELKTIISESSVKNKNLNNEITRLKEERDSFELKFNESEKRTNQLSKEWDDSFVQLRQFFLTEKEAMLQEHKLKIFKLEEKLKAETLTSKNFNSTADALKVDYEDAKSSLAAAESRIAQIQEDAKKANKKLRQSLEKETMNLRLEKKKADSLHSIIQLDRDKNLKLSNQCEELQIRIQAMTESLNILSTSENDQKKKSEFLQTQLDTANNEINLLKRQMELKAKHYMESENYLRKKLKDSRDEVHQKEMQLIAAQSYFARQKVSVFENADSNSTELSKLITEKKEIEAKLKALEDIFALKSAELECCKIEYANQLKNERDTVKQRDEQIAKLLSDTENERIERIRAYTLQQKDIIVLQDELSTGKLAESRLQERLVLFEAEYRTSTLEWDEDRRLLEEELANINSASNQKIYILETSNQELHMRIQEQESRWRLLENNLLTRLSQESEDLEKAATEIFRLNSVIKSLEYEVSTMLMRKNGLESELEHMEKVLSIDQQNFDRLIQETTDLRFQLAAAQDYIQIFEQKSTAVIKSRQAFDRHKLHFEVEDLIKLSKTVSIATQTVEPLDIIAKSIEFDHLPGNAGKKTVTFSDSVTEEEYESDTLYFYGQKSELDRIAKEIHGIQEKHVHSKDKNKEVLKAFYNRSHSCQ</sequence>
<evidence type="ECO:0000313" key="2">
    <source>
        <dbReference type="EMBL" id="KAJ3121236.1"/>
    </source>
</evidence>
<feature type="coiled-coil region" evidence="1">
    <location>
        <begin position="92"/>
        <end position="161"/>
    </location>
</feature>
<feature type="coiled-coil region" evidence="1">
    <location>
        <begin position="574"/>
        <end position="625"/>
    </location>
</feature>
<feature type="coiled-coil region" evidence="1">
    <location>
        <begin position="1884"/>
        <end position="1911"/>
    </location>
</feature>
<evidence type="ECO:0000256" key="1">
    <source>
        <dbReference type="SAM" id="Coils"/>
    </source>
</evidence>
<protein>
    <submittedName>
        <fullName evidence="2">Uncharacterized protein</fullName>
    </submittedName>
</protein>
<feature type="coiled-coil region" evidence="1">
    <location>
        <begin position="278"/>
        <end position="340"/>
    </location>
</feature>
<accession>A0AAD5T2I1</accession>
<name>A0AAD5T2I1_9FUNG</name>
<keyword evidence="3" id="KW-1185">Reference proteome</keyword>
<reference evidence="2" key="1">
    <citation type="submission" date="2020-05" db="EMBL/GenBank/DDBJ databases">
        <title>Phylogenomic resolution of chytrid fungi.</title>
        <authorList>
            <person name="Stajich J.E."/>
            <person name="Amses K."/>
            <person name="Simmons R."/>
            <person name="Seto K."/>
            <person name="Myers J."/>
            <person name="Bonds A."/>
            <person name="Quandt C.A."/>
            <person name="Barry K."/>
            <person name="Liu P."/>
            <person name="Grigoriev I."/>
            <person name="Longcore J.E."/>
            <person name="James T.Y."/>
        </authorList>
    </citation>
    <scope>NUCLEOTIDE SEQUENCE</scope>
    <source>
        <strain evidence="2">JEL0513</strain>
    </source>
</reference>
<organism evidence="2 3">
    <name type="scientific">Physocladia obscura</name>
    <dbReference type="NCBI Taxonomy" id="109957"/>
    <lineage>
        <taxon>Eukaryota</taxon>
        <taxon>Fungi</taxon>
        <taxon>Fungi incertae sedis</taxon>
        <taxon>Chytridiomycota</taxon>
        <taxon>Chytridiomycota incertae sedis</taxon>
        <taxon>Chytridiomycetes</taxon>
        <taxon>Chytridiales</taxon>
        <taxon>Chytriomycetaceae</taxon>
        <taxon>Physocladia</taxon>
    </lineage>
</organism>
<feature type="coiled-coil region" evidence="1">
    <location>
        <begin position="1292"/>
        <end position="1337"/>
    </location>
</feature>
<gene>
    <name evidence="2" type="ORF">HK100_012460</name>
</gene>